<reference evidence="1" key="4">
    <citation type="submission" date="2019-03" db="UniProtKB">
        <authorList>
            <consortium name="EnsemblPlants"/>
        </authorList>
    </citation>
    <scope>IDENTIFICATION</scope>
</reference>
<dbReference type="Gramene" id="AET5Gv20555500.6">
    <property type="protein sequence ID" value="AET5Gv20555500.6"/>
    <property type="gene ID" value="AET5Gv20555500"/>
</dbReference>
<reference evidence="1" key="3">
    <citation type="journal article" date="2017" name="Nature">
        <title>Genome sequence of the progenitor of the wheat D genome Aegilops tauschii.</title>
        <authorList>
            <person name="Luo M.C."/>
            <person name="Gu Y.Q."/>
            <person name="Puiu D."/>
            <person name="Wang H."/>
            <person name="Twardziok S.O."/>
            <person name="Deal K.R."/>
            <person name="Huo N."/>
            <person name="Zhu T."/>
            <person name="Wang L."/>
            <person name="Wang Y."/>
            <person name="McGuire P.E."/>
            <person name="Liu S."/>
            <person name="Long H."/>
            <person name="Ramasamy R.K."/>
            <person name="Rodriguez J.C."/>
            <person name="Van S.L."/>
            <person name="Yuan L."/>
            <person name="Wang Z."/>
            <person name="Xia Z."/>
            <person name="Xiao L."/>
            <person name="Anderson O.D."/>
            <person name="Ouyang S."/>
            <person name="Liang Y."/>
            <person name="Zimin A.V."/>
            <person name="Pertea G."/>
            <person name="Qi P."/>
            <person name="Bennetzen J.L."/>
            <person name="Dai X."/>
            <person name="Dawson M.W."/>
            <person name="Muller H.G."/>
            <person name="Kugler K."/>
            <person name="Rivarola-Duarte L."/>
            <person name="Spannagl M."/>
            <person name="Mayer K.F.X."/>
            <person name="Lu F.H."/>
            <person name="Bevan M.W."/>
            <person name="Leroy P."/>
            <person name="Li P."/>
            <person name="You F.M."/>
            <person name="Sun Q."/>
            <person name="Liu Z."/>
            <person name="Lyons E."/>
            <person name="Wicker T."/>
            <person name="Salzberg S.L."/>
            <person name="Devos K.M."/>
            <person name="Dvorak J."/>
        </authorList>
    </citation>
    <scope>NUCLEOTIDE SEQUENCE [LARGE SCALE GENOMIC DNA]</scope>
    <source>
        <strain evidence="1">cv. AL8/78</strain>
    </source>
</reference>
<reference evidence="2" key="2">
    <citation type="journal article" date="2017" name="Nat. Plants">
        <title>The Aegilops tauschii genome reveals multiple impacts of transposons.</title>
        <authorList>
            <person name="Zhao G."/>
            <person name="Zou C."/>
            <person name="Li K."/>
            <person name="Wang K."/>
            <person name="Li T."/>
            <person name="Gao L."/>
            <person name="Zhang X."/>
            <person name="Wang H."/>
            <person name="Yang Z."/>
            <person name="Liu X."/>
            <person name="Jiang W."/>
            <person name="Mao L."/>
            <person name="Kong X."/>
            <person name="Jiao Y."/>
            <person name="Jia J."/>
        </authorList>
    </citation>
    <scope>NUCLEOTIDE SEQUENCE [LARGE SCALE GENOMIC DNA]</scope>
    <source>
        <strain evidence="2">cv. AL8/78</strain>
    </source>
</reference>
<reference evidence="1" key="5">
    <citation type="journal article" date="2021" name="G3 (Bethesda)">
        <title>Aegilops tauschii genome assembly Aet v5.0 features greater sequence contiguity and improved annotation.</title>
        <authorList>
            <person name="Wang L."/>
            <person name="Zhu T."/>
            <person name="Rodriguez J.C."/>
            <person name="Deal K.R."/>
            <person name="Dubcovsky J."/>
            <person name="McGuire P.E."/>
            <person name="Lux T."/>
            <person name="Spannagl M."/>
            <person name="Mayer K.F.X."/>
            <person name="Baldrich P."/>
            <person name="Meyers B.C."/>
            <person name="Huo N."/>
            <person name="Gu Y.Q."/>
            <person name="Zhou H."/>
            <person name="Devos K.M."/>
            <person name="Bennetzen J.L."/>
            <person name="Unver T."/>
            <person name="Budak H."/>
            <person name="Gulick P.J."/>
            <person name="Galiba G."/>
            <person name="Kalapos B."/>
            <person name="Nelson D.R."/>
            <person name="Li P."/>
            <person name="You F.M."/>
            <person name="Luo M.C."/>
            <person name="Dvorak J."/>
        </authorList>
    </citation>
    <scope>NUCLEOTIDE SEQUENCE [LARGE SCALE GENOMIC DNA]</scope>
    <source>
        <strain evidence="1">cv. AL8/78</strain>
    </source>
</reference>
<dbReference type="Proteomes" id="UP000015105">
    <property type="component" value="Chromosome 5D"/>
</dbReference>
<proteinExistence type="predicted"/>
<evidence type="ECO:0000313" key="1">
    <source>
        <dbReference type="EnsemblPlants" id="AET5Gv20555500.6"/>
    </source>
</evidence>
<accession>A0A453KXX8</accession>
<keyword evidence="2" id="KW-1185">Reference proteome</keyword>
<name>A0A453KXX8_AEGTS</name>
<sequence length="30" mass="3141">MAGVDMISAGPKLQCDQLITASCTFLPLLC</sequence>
<organism evidence="1 2">
    <name type="scientific">Aegilops tauschii subsp. strangulata</name>
    <name type="common">Goatgrass</name>
    <dbReference type="NCBI Taxonomy" id="200361"/>
    <lineage>
        <taxon>Eukaryota</taxon>
        <taxon>Viridiplantae</taxon>
        <taxon>Streptophyta</taxon>
        <taxon>Embryophyta</taxon>
        <taxon>Tracheophyta</taxon>
        <taxon>Spermatophyta</taxon>
        <taxon>Magnoliopsida</taxon>
        <taxon>Liliopsida</taxon>
        <taxon>Poales</taxon>
        <taxon>Poaceae</taxon>
        <taxon>BOP clade</taxon>
        <taxon>Pooideae</taxon>
        <taxon>Triticodae</taxon>
        <taxon>Triticeae</taxon>
        <taxon>Triticinae</taxon>
        <taxon>Aegilops</taxon>
    </lineage>
</organism>
<evidence type="ECO:0000313" key="2">
    <source>
        <dbReference type="Proteomes" id="UP000015105"/>
    </source>
</evidence>
<dbReference type="AlphaFoldDB" id="A0A453KXX8"/>
<dbReference type="EnsemblPlants" id="AET5Gv20555500.6">
    <property type="protein sequence ID" value="AET5Gv20555500.6"/>
    <property type="gene ID" value="AET5Gv20555500"/>
</dbReference>
<protein>
    <submittedName>
        <fullName evidence="1">Uncharacterized protein</fullName>
    </submittedName>
</protein>
<reference evidence="2" key="1">
    <citation type="journal article" date="2014" name="Science">
        <title>Ancient hybridizations among the ancestral genomes of bread wheat.</title>
        <authorList>
            <consortium name="International Wheat Genome Sequencing Consortium,"/>
            <person name="Marcussen T."/>
            <person name="Sandve S.R."/>
            <person name="Heier L."/>
            <person name="Spannagl M."/>
            <person name="Pfeifer M."/>
            <person name="Jakobsen K.S."/>
            <person name="Wulff B.B."/>
            <person name="Steuernagel B."/>
            <person name="Mayer K.F."/>
            <person name="Olsen O.A."/>
        </authorList>
    </citation>
    <scope>NUCLEOTIDE SEQUENCE [LARGE SCALE GENOMIC DNA]</scope>
    <source>
        <strain evidence="2">cv. AL8/78</strain>
    </source>
</reference>